<comment type="caution">
    <text evidence="2">The sequence shown here is derived from an EMBL/GenBank/DDBJ whole genome shotgun (WGS) entry which is preliminary data.</text>
</comment>
<sequence>MASDEKPPPLHFVFYVFGFAVLFATRTSLRHLLPDAPWYVPLIGALLVYGGVLLGIRAYLRRKWRLRQQQG</sequence>
<feature type="transmembrane region" description="Helical" evidence="1">
    <location>
        <begin position="12"/>
        <end position="32"/>
    </location>
</feature>
<organism evidence="2 3">
    <name type="scientific">Saccharothrix algeriensis</name>
    <dbReference type="NCBI Taxonomy" id="173560"/>
    <lineage>
        <taxon>Bacteria</taxon>
        <taxon>Bacillati</taxon>
        <taxon>Actinomycetota</taxon>
        <taxon>Actinomycetes</taxon>
        <taxon>Pseudonocardiales</taxon>
        <taxon>Pseudonocardiaceae</taxon>
        <taxon>Saccharothrix</taxon>
    </lineage>
</organism>
<protein>
    <submittedName>
        <fullName evidence="2">Membrane-anchored protein</fullName>
    </submittedName>
</protein>
<dbReference type="EMBL" id="JAFBCL010000001">
    <property type="protein sequence ID" value="MBM7813174.1"/>
    <property type="molecule type" value="Genomic_DNA"/>
</dbReference>
<keyword evidence="3" id="KW-1185">Reference proteome</keyword>
<reference evidence="2 3" key="1">
    <citation type="submission" date="2021-01" db="EMBL/GenBank/DDBJ databases">
        <title>Sequencing the genomes of 1000 actinobacteria strains.</title>
        <authorList>
            <person name="Klenk H.-P."/>
        </authorList>
    </citation>
    <scope>NUCLEOTIDE SEQUENCE [LARGE SCALE GENOMIC DNA]</scope>
    <source>
        <strain evidence="2 3">DSM 44581</strain>
    </source>
</reference>
<evidence type="ECO:0000256" key="1">
    <source>
        <dbReference type="SAM" id="Phobius"/>
    </source>
</evidence>
<dbReference type="Proteomes" id="UP001195724">
    <property type="component" value="Unassembled WGS sequence"/>
</dbReference>
<feature type="transmembrane region" description="Helical" evidence="1">
    <location>
        <begin position="38"/>
        <end position="60"/>
    </location>
</feature>
<gene>
    <name evidence="2" type="ORF">JOE68_004039</name>
</gene>
<proteinExistence type="predicted"/>
<name>A0ABS2SAD9_9PSEU</name>
<keyword evidence="1" id="KW-1133">Transmembrane helix</keyword>
<keyword evidence="1" id="KW-0812">Transmembrane</keyword>
<evidence type="ECO:0000313" key="2">
    <source>
        <dbReference type="EMBL" id="MBM7813174.1"/>
    </source>
</evidence>
<dbReference type="RefSeq" id="WP_204843834.1">
    <property type="nucleotide sequence ID" value="NZ_JAFBCL010000001.1"/>
</dbReference>
<keyword evidence="1" id="KW-0472">Membrane</keyword>
<accession>A0ABS2SAD9</accession>
<evidence type="ECO:0000313" key="3">
    <source>
        <dbReference type="Proteomes" id="UP001195724"/>
    </source>
</evidence>